<comment type="subcellular location">
    <subcellularLocation>
        <location evidence="1">Membrane</location>
        <topology evidence="1">Multi-pass membrane protein</topology>
    </subcellularLocation>
</comment>
<dbReference type="GO" id="GO:0005886">
    <property type="term" value="C:plasma membrane"/>
    <property type="evidence" value="ECO:0007669"/>
    <property type="project" value="TreeGrafter"/>
</dbReference>
<evidence type="ECO:0000256" key="7">
    <source>
        <dbReference type="SAM" id="Phobius"/>
    </source>
</evidence>
<evidence type="ECO:0000256" key="1">
    <source>
        <dbReference type="ARBA" id="ARBA00004141"/>
    </source>
</evidence>
<feature type="transmembrane region" description="Helical" evidence="7">
    <location>
        <begin position="62"/>
        <end position="80"/>
    </location>
</feature>
<dbReference type="PANTHER" id="PTHR38459:SF1">
    <property type="entry name" value="PROPHAGE BACTOPRENOL-LINKED GLUCOSE TRANSLOCASE HOMOLOG"/>
    <property type="match status" value="1"/>
</dbReference>
<dbReference type="Pfam" id="PF04138">
    <property type="entry name" value="GtrA_DPMS_TM"/>
    <property type="match status" value="1"/>
</dbReference>
<feature type="transmembrane region" description="Helical" evidence="7">
    <location>
        <begin position="132"/>
        <end position="149"/>
    </location>
</feature>
<evidence type="ECO:0000259" key="8">
    <source>
        <dbReference type="Pfam" id="PF04138"/>
    </source>
</evidence>
<dbReference type="RefSeq" id="WP_369744624.1">
    <property type="nucleotide sequence ID" value="NZ_CP165735.1"/>
</dbReference>
<evidence type="ECO:0000256" key="4">
    <source>
        <dbReference type="ARBA" id="ARBA00022989"/>
    </source>
</evidence>
<protein>
    <submittedName>
        <fullName evidence="9">GtrA family protein</fullName>
    </submittedName>
</protein>
<sequence length="161" mass="17852">METAADATELRPSPPQQPPRTRHRGVLRYPVVRQLARFTGVGVVCTASSLAIYALLRPWIDPQLANAVALIVTSLMNTALNRRLTFKITGKNKRTRDHLSGVIVIAIALVITGGSLGVLHLIRPEATVTEELWTTTLSGFVATAVRFTLLRHWIFRRARHV</sequence>
<keyword evidence="4 7" id="KW-1133">Transmembrane helix</keyword>
<dbReference type="InterPro" id="IPR051401">
    <property type="entry name" value="GtrA_CellWall_Glycosyl"/>
</dbReference>
<feature type="transmembrane region" description="Helical" evidence="7">
    <location>
        <begin position="35"/>
        <end position="56"/>
    </location>
</feature>
<feature type="region of interest" description="Disordered" evidence="6">
    <location>
        <begin position="1"/>
        <end position="23"/>
    </location>
</feature>
<keyword evidence="5 7" id="KW-0472">Membrane</keyword>
<evidence type="ECO:0000256" key="3">
    <source>
        <dbReference type="ARBA" id="ARBA00022692"/>
    </source>
</evidence>
<name>A0AB39YJ35_9MICC</name>
<organism evidence="9">
    <name type="scientific">Paenarthrobacter sp. AMU7</name>
    <dbReference type="NCBI Taxonomy" id="3162492"/>
    <lineage>
        <taxon>Bacteria</taxon>
        <taxon>Bacillati</taxon>
        <taxon>Actinomycetota</taxon>
        <taxon>Actinomycetes</taxon>
        <taxon>Micrococcales</taxon>
        <taxon>Micrococcaceae</taxon>
        <taxon>Paenarthrobacter</taxon>
    </lineage>
</organism>
<dbReference type="EMBL" id="CP165735">
    <property type="protein sequence ID" value="XDV69917.1"/>
    <property type="molecule type" value="Genomic_DNA"/>
</dbReference>
<evidence type="ECO:0000256" key="6">
    <source>
        <dbReference type="SAM" id="MobiDB-lite"/>
    </source>
</evidence>
<proteinExistence type="inferred from homology"/>
<comment type="similarity">
    <text evidence="2">Belongs to the GtrA family.</text>
</comment>
<dbReference type="GO" id="GO:0000271">
    <property type="term" value="P:polysaccharide biosynthetic process"/>
    <property type="evidence" value="ECO:0007669"/>
    <property type="project" value="InterPro"/>
</dbReference>
<feature type="transmembrane region" description="Helical" evidence="7">
    <location>
        <begin position="101"/>
        <end position="120"/>
    </location>
</feature>
<reference evidence="9" key="1">
    <citation type="submission" date="2024-07" db="EMBL/GenBank/DDBJ databases">
        <authorList>
            <person name="Li J."/>
            <person name="Wei H."/>
            <person name="Ma J."/>
        </authorList>
    </citation>
    <scope>NUCLEOTIDE SEQUENCE</scope>
    <source>
        <strain evidence="9">AMU7</strain>
    </source>
</reference>
<gene>
    <name evidence="9" type="ORF">ABQM86_13135</name>
</gene>
<dbReference type="AlphaFoldDB" id="A0AB39YJ35"/>
<evidence type="ECO:0000256" key="5">
    <source>
        <dbReference type="ARBA" id="ARBA00023136"/>
    </source>
</evidence>
<keyword evidence="3 7" id="KW-0812">Transmembrane</keyword>
<dbReference type="InterPro" id="IPR007267">
    <property type="entry name" value="GtrA_DPMS_TM"/>
</dbReference>
<evidence type="ECO:0000313" key="9">
    <source>
        <dbReference type="EMBL" id="XDV69917.1"/>
    </source>
</evidence>
<feature type="domain" description="GtrA/DPMS transmembrane" evidence="8">
    <location>
        <begin position="37"/>
        <end position="155"/>
    </location>
</feature>
<dbReference type="PANTHER" id="PTHR38459">
    <property type="entry name" value="PROPHAGE BACTOPRENOL-LINKED GLUCOSE TRANSLOCASE HOMOLOG"/>
    <property type="match status" value="1"/>
</dbReference>
<evidence type="ECO:0000256" key="2">
    <source>
        <dbReference type="ARBA" id="ARBA00009399"/>
    </source>
</evidence>
<accession>A0AB39YJ35</accession>